<feature type="compositionally biased region" description="Low complexity" evidence="4">
    <location>
        <begin position="581"/>
        <end position="599"/>
    </location>
</feature>
<dbReference type="InterPro" id="IPR001680">
    <property type="entry name" value="WD40_rpt"/>
</dbReference>
<dbReference type="InterPro" id="IPR020472">
    <property type="entry name" value="WD40_PAC1"/>
</dbReference>
<gene>
    <name evidence="5" type="ORF">BCR33DRAFT_849844</name>
</gene>
<dbReference type="GO" id="GO:0000398">
    <property type="term" value="P:mRNA splicing, via spliceosome"/>
    <property type="evidence" value="ECO:0007669"/>
    <property type="project" value="InterPro"/>
</dbReference>
<dbReference type="PRINTS" id="PR00320">
    <property type="entry name" value="GPROTEINBRPT"/>
</dbReference>
<dbReference type="CDD" id="cd00200">
    <property type="entry name" value="WD40"/>
    <property type="match status" value="1"/>
</dbReference>
<keyword evidence="1 3" id="KW-0853">WD repeat</keyword>
<feature type="region of interest" description="Disordered" evidence="4">
    <location>
        <begin position="41"/>
        <end position="80"/>
    </location>
</feature>
<reference evidence="5 6" key="1">
    <citation type="submission" date="2016-07" db="EMBL/GenBank/DDBJ databases">
        <title>Pervasive Adenine N6-methylation of Active Genes in Fungi.</title>
        <authorList>
            <consortium name="DOE Joint Genome Institute"/>
            <person name="Mondo S.J."/>
            <person name="Dannebaum R.O."/>
            <person name="Kuo R.C."/>
            <person name="Labutti K."/>
            <person name="Haridas S."/>
            <person name="Kuo A."/>
            <person name="Salamov A."/>
            <person name="Ahrendt S.R."/>
            <person name="Lipzen A."/>
            <person name="Sullivan W."/>
            <person name="Andreopoulos W.B."/>
            <person name="Clum A."/>
            <person name="Lindquist E."/>
            <person name="Daum C."/>
            <person name="Ramamoorthy G.K."/>
            <person name="Gryganskyi A."/>
            <person name="Culley D."/>
            <person name="Magnuson J.K."/>
            <person name="James T.Y."/>
            <person name="O'Malley M.A."/>
            <person name="Stajich J.E."/>
            <person name="Spatafora J.W."/>
            <person name="Visel A."/>
            <person name="Grigoriev I.V."/>
        </authorList>
    </citation>
    <scope>NUCLEOTIDE SEQUENCE [LARGE SCALE GENOMIC DNA]</scope>
    <source>
        <strain evidence="5 6">JEL800</strain>
    </source>
</reference>
<keyword evidence="6" id="KW-1185">Reference proteome</keyword>
<dbReference type="Pfam" id="PF00400">
    <property type="entry name" value="WD40"/>
    <property type="match status" value="4"/>
</dbReference>
<dbReference type="EMBL" id="MCGO01000019">
    <property type="protein sequence ID" value="ORY45601.1"/>
    <property type="molecule type" value="Genomic_DNA"/>
</dbReference>
<protein>
    <submittedName>
        <fullName evidence="5">WD40 repeat-like protein</fullName>
    </submittedName>
</protein>
<dbReference type="STRING" id="329046.A0A1Y2CEX0"/>
<dbReference type="GO" id="GO:0071013">
    <property type="term" value="C:catalytic step 2 spliceosome"/>
    <property type="evidence" value="ECO:0007669"/>
    <property type="project" value="InterPro"/>
</dbReference>
<dbReference type="PROSITE" id="PS50294">
    <property type="entry name" value="WD_REPEATS_REGION"/>
    <property type="match status" value="2"/>
</dbReference>
<dbReference type="SUPFAM" id="SSF50978">
    <property type="entry name" value="WD40 repeat-like"/>
    <property type="match status" value="1"/>
</dbReference>
<dbReference type="PROSITE" id="PS50082">
    <property type="entry name" value="WD_REPEATS_2"/>
    <property type="match status" value="3"/>
</dbReference>
<dbReference type="GO" id="GO:0003729">
    <property type="term" value="F:mRNA binding"/>
    <property type="evidence" value="ECO:0007669"/>
    <property type="project" value="TreeGrafter"/>
</dbReference>
<dbReference type="InterPro" id="IPR036322">
    <property type="entry name" value="WD40_repeat_dom_sf"/>
</dbReference>
<name>A0A1Y2CEX0_9FUNG</name>
<dbReference type="PANTHER" id="PTHR43979:SF1">
    <property type="entry name" value="PRE-MRNA-PROCESSING FACTOR 17"/>
    <property type="match status" value="1"/>
</dbReference>
<dbReference type="OrthoDB" id="10257301at2759"/>
<evidence type="ECO:0000256" key="4">
    <source>
        <dbReference type="SAM" id="MobiDB-lite"/>
    </source>
</evidence>
<dbReference type="Gene3D" id="2.130.10.10">
    <property type="entry name" value="YVTN repeat-like/Quinoprotein amine dehydrogenase"/>
    <property type="match status" value="2"/>
</dbReference>
<dbReference type="InterPro" id="IPR015943">
    <property type="entry name" value="WD40/YVTN_repeat-like_dom_sf"/>
</dbReference>
<dbReference type="InterPro" id="IPR032847">
    <property type="entry name" value="PRPF17"/>
</dbReference>
<evidence type="ECO:0000256" key="3">
    <source>
        <dbReference type="PROSITE-ProRule" id="PRU00221"/>
    </source>
</evidence>
<accession>A0A1Y2CEX0</accession>
<evidence type="ECO:0000256" key="2">
    <source>
        <dbReference type="ARBA" id="ARBA00022737"/>
    </source>
</evidence>
<dbReference type="SMART" id="SM00320">
    <property type="entry name" value="WD40"/>
    <property type="match status" value="6"/>
</dbReference>
<sequence length="943" mass="105615">MERTYLNYGYTVNPNSQSELIGNAAKIAEFGGATIYERNTKNDVKRKRKPKGDPSVVGGYQGPWAGYADEDEERGLAGPTEEEKAALEAALVSTPTVAAVKAAEVLAEPGKEKSIFHGTSEYDYLGRTYMHAPTDIDGVNLQGEPGSKECFIPNRLIHTWTGHTKGVNQIKFLPQTAHLLLSASMDTKVKLWDVYNERKCLRTFMGHSKAVKAIDFSNDGKRFLSCSYDKWIKLWDTETGQCIRSFSTRRIPYSGCADKKVYQFDINSGKIVQQFVTTSDDKTLRAWEYDIPVVIKYIAEPDMHSMPAVTLHPSKSWLACQSLDNQILIYSARDRFKLQRKKVFKGHLIAGYACQPGFSPDGRFIMSGDSEGRVWFWDWKTCKVYKKLKCHENVVMGCEWHPHESSKVATCSWDGTIKDQGYLDFAEEFKDDMKMFRLASVRPRPTKKEPDFLTPCKPFVMALLRYLYGSRSVDEPALETIVQLAEENAYLRVKNNAQTLTIENLTTRLEQSSLGAPEQVKPSLIKRLAKKVSFLKDSGKEDPVFPPNTPTHKRSLSDFQAKTPSPIKAKPAVDVPPPATAGPSTTTPPAAPPSSAIAVAPPQPTAEVLGLLEVPRRRAIFQFIQPAPSSERNWLGIDRINITNTPQFDAFIGRTSQIVRYLDAPFLRIFAATPQASTLIARLSCAPGTSNEQLLKFLLEQKKSCWFKSDEKGHGYYLVATDSIHADLYEVNYKSLRATFLAERAVLKEAKKSTLLLDMDLTVLIAGDQCDITNYPASRLHTLGDGVSVALASDAVVQIIELCKLYEIYFVSNSDQVRVDWVVALFRQLCGAESIAGGISTRPQYDNLKKHHVAQPRCKSVFAVLFDLVDDVVVVDDIPGCWDLDQEQSIVIGVPSVDISTQIWDFRLESLVDRLRYIHRMYHDSNTPISFANSLKMFGRCGL</sequence>
<feature type="repeat" description="WD" evidence="3">
    <location>
        <begin position="204"/>
        <end position="245"/>
    </location>
</feature>
<dbReference type="PROSITE" id="PS00678">
    <property type="entry name" value="WD_REPEATS_1"/>
    <property type="match status" value="1"/>
</dbReference>
<organism evidence="5 6">
    <name type="scientific">Rhizoclosmatium globosum</name>
    <dbReference type="NCBI Taxonomy" id="329046"/>
    <lineage>
        <taxon>Eukaryota</taxon>
        <taxon>Fungi</taxon>
        <taxon>Fungi incertae sedis</taxon>
        <taxon>Chytridiomycota</taxon>
        <taxon>Chytridiomycota incertae sedis</taxon>
        <taxon>Chytridiomycetes</taxon>
        <taxon>Chytridiales</taxon>
        <taxon>Chytriomycetaceae</taxon>
        <taxon>Rhizoclosmatium</taxon>
    </lineage>
</organism>
<evidence type="ECO:0000313" key="6">
    <source>
        <dbReference type="Proteomes" id="UP000193642"/>
    </source>
</evidence>
<keyword evidence="2" id="KW-0677">Repeat</keyword>
<feature type="repeat" description="WD" evidence="3">
    <location>
        <begin position="358"/>
        <end position="378"/>
    </location>
</feature>
<dbReference type="Proteomes" id="UP000193642">
    <property type="component" value="Unassembled WGS sequence"/>
</dbReference>
<feature type="region of interest" description="Disordered" evidence="4">
    <location>
        <begin position="537"/>
        <end position="599"/>
    </location>
</feature>
<evidence type="ECO:0000313" key="5">
    <source>
        <dbReference type="EMBL" id="ORY45601.1"/>
    </source>
</evidence>
<dbReference type="PANTHER" id="PTHR43979">
    <property type="entry name" value="PRE-MRNA-PROCESSING FACTOR 17"/>
    <property type="match status" value="1"/>
</dbReference>
<dbReference type="AlphaFoldDB" id="A0A1Y2CEX0"/>
<evidence type="ECO:0000256" key="1">
    <source>
        <dbReference type="ARBA" id="ARBA00022574"/>
    </source>
</evidence>
<dbReference type="InterPro" id="IPR019775">
    <property type="entry name" value="WD40_repeat_CS"/>
</dbReference>
<comment type="caution">
    <text evidence="5">The sequence shown here is derived from an EMBL/GenBank/DDBJ whole genome shotgun (WGS) entry which is preliminary data.</text>
</comment>
<proteinExistence type="predicted"/>
<feature type="repeat" description="WD" evidence="3">
    <location>
        <begin position="160"/>
        <end position="194"/>
    </location>
</feature>